<feature type="region of interest" description="Disordered" evidence="1">
    <location>
        <begin position="1"/>
        <end position="66"/>
    </location>
</feature>
<evidence type="ECO:0000313" key="3">
    <source>
        <dbReference type="Proteomes" id="UP000242180"/>
    </source>
</evidence>
<gene>
    <name evidence="2" type="ORF">BCR43DRAFT_209279</name>
</gene>
<dbReference type="STRING" id="13706.A0A1X2HIG3"/>
<comment type="caution">
    <text evidence="2">The sequence shown here is derived from an EMBL/GenBank/DDBJ whole genome shotgun (WGS) entry which is preliminary data.</text>
</comment>
<organism evidence="2 3">
    <name type="scientific">Syncephalastrum racemosum</name>
    <name type="common">Filamentous fungus</name>
    <dbReference type="NCBI Taxonomy" id="13706"/>
    <lineage>
        <taxon>Eukaryota</taxon>
        <taxon>Fungi</taxon>
        <taxon>Fungi incertae sedis</taxon>
        <taxon>Mucoromycota</taxon>
        <taxon>Mucoromycotina</taxon>
        <taxon>Mucoromycetes</taxon>
        <taxon>Mucorales</taxon>
        <taxon>Syncephalastraceae</taxon>
        <taxon>Syncephalastrum</taxon>
    </lineage>
</organism>
<feature type="region of interest" description="Disordered" evidence="1">
    <location>
        <begin position="280"/>
        <end position="302"/>
    </location>
</feature>
<proteinExistence type="predicted"/>
<evidence type="ECO:0000256" key="1">
    <source>
        <dbReference type="SAM" id="MobiDB-lite"/>
    </source>
</evidence>
<feature type="compositionally biased region" description="Basic and acidic residues" evidence="1">
    <location>
        <begin position="30"/>
        <end position="42"/>
    </location>
</feature>
<protein>
    <submittedName>
        <fullName evidence="2">Uncharacterized protein</fullName>
    </submittedName>
</protein>
<keyword evidence="3" id="KW-1185">Reference proteome</keyword>
<evidence type="ECO:0000313" key="2">
    <source>
        <dbReference type="EMBL" id="ORY98848.1"/>
    </source>
</evidence>
<feature type="compositionally biased region" description="Polar residues" evidence="1">
    <location>
        <begin position="1"/>
        <end position="12"/>
    </location>
</feature>
<feature type="region of interest" description="Disordered" evidence="1">
    <location>
        <begin position="78"/>
        <end position="204"/>
    </location>
</feature>
<reference evidence="2 3" key="1">
    <citation type="submission" date="2016-07" db="EMBL/GenBank/DDBJ databases">
        <title>Pervasive Adenine N6-methylation of Active Genes in Fungi.</title>
        <authorList>
            <consortium name="DOE Joint Genome Institute"/>
            <person name="Mondo S.J."/>
            <person name="Dannebaum R.O."/>
            <person name="Kuo R.C."/>
            <person name="Labutti K."/>
            <person name="Haridas S."/>
            <person name="Kuo A."/>
            <person name="Salamov A."/>
            <person name="Ahrendt S.R."/>
            <person name="Lipzen A."/>
            <person name="Sullivan W."/>
            <person name="Andreopoulos W.B."/>
            <person name="Clum A."/>
            <person name="Lindquist E."/>
            <person name="Daum C."/>
            <person name="Ramamoorthy G.K."/>
            <person name="Gryganskyi A."/>
            <person name="Culley D."/>
            <person name="Magnuson J.K."/>
            <person name="James T.Y."/>
            <person name="O'Malley M.A."/>
            <person name="Stajich J.E."/>
            <person name="Spatafora J.W."/>
            <person name="Visel A."/>
            <person name="Grigoriev I.V."/>
        </authorList>
    </citation>
    <scope>NUCLEOTIDE SEQUENCE [LARGE SCALE GENOMIC DNA]</scope>
    <source>
        <strain evidence="2 3">NRRL 2496</strain>
    </source>
</reference>
<accession>A0A1X2HIG3</accession>
<dbReference type="InParanoid" id="A0A1X2HIG3"/>
<dbReference type="Proteomes" id="UP000242180">
    <property type="component" value="Unassembled WGS sequence"/>
</dbReference>
<feature type="compositionally biased region" description="Low complexity" evidence="1">
    <location>
        <begin position="152"/>
        <end position="174"/>
    </location>
</feature>
<name>A0A1X2HIG3_SYNRA</name>
<feature type="compositionally biased region" description="Polar residues" evidence="1">
    <location>
        <begin position="181"/>
        <end position="191"/>
    </location>
</feature>
<dbReference type="EMBL" id="MCGN01000003">
    <property type="protein sequence ID" value="ORY98848.1"/>
    <property type="molecule type" value="Genomic_DNA"/>
</dbReference>
<feature type="compositionally biased region" description="Basic residues" evidence="1">
    <location>
        <begin position="283"/>
        <end position="302"/>
    </location>
</feature>
<sequence>MAQTLQLKQQPGTEPRLRKKPLLSLENTEEDKKRRAWTEVRSKKVSPLPTPDTATTDDPFAGMKSSINYQQEIERLKALVPKMDAGKKKTSPRPRSAQYPAEKKKSPVQAQQQHQHQHQGKDASPPSRTRPASALCMSIDSNASVSPPTPTAAPIIGNTTSSSSRATSPTTSSSPYYEGSRMTSPISTPRSLSPAHSDYTAMTIPPVPEEEEDIKTTMGSSEIIPFEEKVHFLEFMQSWTSAAGTGGGWQAAWNMGDYSASESVCSGGSLWAMPMPWQERHSHSTNRNHHHHLHQQQQQYHR</sequence>
<dbReference type="AlphaFoldDB" id="A0A1X2HIG3"/>
<dbReference type="OrthoDB" id="2274429at2759"/>